<dbReference type="SUPFAM" id="SSF52833">
    <property type="entry name" value="Thioredoxin-like"/>
    <property type="match status" value="1"/>
</dbReference>
<dbReference type="AlphaFoldDB" id="A0A162V7Y8"/>
<dbReference type="InParanoid" id="A0A162V7Y8"/>
<keyword evidence="3" id="KW-1185">Reference proteome</keyword>
<dbReference type="VEuPathDB" id="FungiDB:PHYBLDRAFT_161300"/>
<dbReference type="InterPro" id="IPR004045">
    <property type="entry name" value="Glutathione_S-Trfase_N"/>
</dbReference>
<accession>A0A162V7Y8</accession>
<dbReference type="Pfam" id="PF13417">
    <property type="entry name" value="GST_N_3"/>
    <property type="match status" value="1"/>
</dbReference>
<protein>
    <recommendedName>
        <fullName evidence="1">GST N-terminal domain-containing protein</fullName>
    </recommendedName>
</protein>
<dbReference type="Gene3D" id="1.20.1050.10">
    <property type="match status" value="1"/>
</dbReference>
<dbReference type="RefSeq" id="XP_018298702.1">
    <property type="nucleotide sequence ID" value="XM_018434376.1"/>
</dbReference>
<evidence type="ECO:0000313" key="3">
    <source>
        <dbReference type="Proteomes" id="UP000077315"/>
    </source>
</evidence>
<evidence type="ECO:0000313" key="2">
    <source>
        <dbReference type="EMBL" id="OAD80662.1"/>
    </source>
</evidence>
<name>A0A162V7Y8_PHYB8</name>
<organism evidence="2 3">
    <name type="scientific">Phycomyces blakesleeanus (strain ATCC 8743b / DSM 1359 / FGSC 10004 / NBRC 33097 / NRRL 1555)</name>
    <dbReference type="NCBI Taxonomy" id="763407"/>
    <lineage>
        <taxon>Eukaryota</taxon>
        <taxon>Fungi</taxon>
        <taxon>Fungi incertae sedis</taxon>
        <taxon>Mucoromycota</taxon>
        <taxon>Mucoromycotina</taxon>
        <taxon>Mucoromycetes</taxon>
        <taxon>Mucorales</taxon>
        <taxon>Phycomycetaceae</taxon>
        <taxon>Phycomyces</taxon>
    </lineage>
</organism>
<dbReference type="PROSITE" id="PS50404">
    <property type="entry name" value="GST_NTER"/>
    <property type="match status" value="1"/>
</dbReference>
<dbReference type="Proteomes" id="UP000077315">
    <property type="component" value="Unassembled WGS sequence"/>
</dbReference>
<dbReference type="OrthoDB" id="202840at2759"/>
<proteinExistence type="predicted"/>
<reference evidence="3" key="1">
    <citation type="submission" date="2015-06" db="EMBL/GenBank/DDBJ databases">
        <title>Expansion of signal transduction pathways in fungi by whole-genome duplication.</title>
        <authorList>
            <consortium name="DOE Joint Genome Institute"/>
            <person name="Corrochano L.M."/>
            <person name="Kuo A."/>
            <person name="Marcet-Houben M."/>
            <person name="Polaino S."/>
            <person name="Salamov A."/>
            <person name="Villalobos J.M."/>
            <person name="Alvarez M.I."/>
            <person name="Avalos J."/>
            <person name="Benito E.P."/>
            <person name="Benoit I."/>
            <person name="Burger G."/>
            <person name="Camino L.P."/>
            <person name="Canovas D."/>
            <person name="Cerda-Olmedo E."/>
            <person name="Cheng J.-F."/>
            <person name="Dominguez A."/>
            <person name="Elias M."/>
            <person name="Eslava A.P."/>
            <person name="Glaser F."/>
            <person name="Grimwood J."/>
            <person name="Gutierrez G."/>
            <person name="Heitman J."/>
            <person name="Henrissat B."/>
            <person name="Iturriaga E.A."/>
            <person name="Lang B.F."/>
            <person name="Lavin J.L."/>
            <person name="Lee S."/>
            <person name="Li W."/>
            <person name="Lindquist E."/>
            <person name="Lopez-Garcia S."/>
            <person name="Luque E.M."/>
            <person name="Marcos A.T."/>
            <person name="Martin J."/>
            <person name="McCluskey K."/>
            <person name="Medina H.R."/>
            <person name="Miralles-Duran A."/>
            <person name="Miyazaki A."/>
            <person name="Munoz-Torres E."/>
            <person name="Oguiza J.A."/>
            <person name="Ohm R."/>
            <person name="Olmedo M."/>
            <person name="Orejas M."/>
            <person name="Ortiz-Castellanos L."/>
            <person name="Pisabarro A.G."/>
            <person name="Rodriguez-Romero J."/>
            <person name="Ruiz-Herrera J."/>
            <person name="Ruiz-Vazquez R."/>
            <person name="Sanz C."/>
            <person name="Schackwitz W."/>
            <person name="Schmutz J."/>
            <person name="Shahriari M."/>
            <person name="Shelest E."/>
            <person name="Silva-Franco F."/>
            <person name="Soanes D."/>
            <person name="Syed K."/>
            <person name="Tagua V.G."/>
            <person name="Talbot N.J."/>
            <person name="Thon M."/>
            <person name="De vries R.P."/>
            <person name="Wiebenga A."/>
            <person name="Yadav J.S."/>
            <person name="Braun E.L."/>
            <person name="Baker S."/>
            <person name="Garre V."/>
            <person name="Horwitz B."/>
            <person name="Torres-Martinez S."/>
            <person name="Idnurm A."/>
            <person name="Herrera-Estrella A."/>
            <person name="Gabaldon T."/>
            <person name="Grigoriev I.V."/>
        </authorList>
    </citation>
    <scope>NUCLEOTIDE SEQUENCE [LARGE SCALE GENOMIC DNA]</scope>
    <source>
        <strain evidence="3">NRRL 1555(-)</strain>
    </source>
</reference>
<dbReference type="Gene3D" id="3.40.30.110">
    <property type="match status" value="1"/>
</dbReference>
<dbReference type="EMBL" id="KV440971">
    <property type="protein sequence ID" value="OAD80662.1"/>
    <property type="molecule type" value="Genomic_DNA"/>
</dbReference>
<dbReference type="CDD" id="cd00570">
    <property type="entry name" value="GST_N_family"/>
    <property type="match status" value="1"/>
</dbReference>
<dbReference type="GeneID" id="28995282"/>
<sequence length="316" mass="35434">MSNSIILHWFPESPFASRVAWALNYKNVDYKTVVVSQIEPRPLRRPLDGGYRKTPILQIDDHVFCDTKIILEELEKRYPEPSFYPTTRSGLPTQGLCKALEIWAANGLMYSVMPQFSAADIPESLYNDRAPLFGLSSKKEAIADAPYLAIEMQAQLGIADELLRGNSEGKEWFLDTSAPSLADFHFGMCLCFVLKFVDETLVKKRFPLLLDHQKRFLEVVKDKLGEGRPVLSEREALEASKSKSLFEPIAISEDSPLKAGVLVSVTPLDTGKIPVIGTLVQLTAQEVVIKRMNEEYGTDVFNHFPLVGFSVLPVKQ</sequence>
<dbReference type="InterPro" id="IPR036249">
    <property type="entry name" value="Thioredoxin-like_sf"/>
</dbReference>
<gene>
    <name evidence="2" type="ORF">PHYBLDRAFT_161300</name>
</gene>
<feature type="domain" description="GST N-terminal" evidence="1">
    <location>
        <begin position="3"/>
        <end position="82"/>
    </location>
</feature>
<evidence type="ECO:0000259" key="1">
    <source>
        <dbReference type="PROSITE" id="PS50404"/>
    </source>
</evidence>
<dbReference type="STRING" id="763407.A0A162V7Y8"/>